<comment type="caution">
    <text evidence="3">The sequence shown here is derived from an EMBL/GenBank/DDBJ whole genome shotgun (WGS) entry which is preliminary data.</text>
</comment>
<keyword evidence="2" id="KW-1133">Transmembrane helix</keyword>
<proteinExistence type="predicted"/>
<keyword evidence="2" id="KW-0812">Transmembrane</keyword>
<feature type="transmembrane region" description="Helical" evidence="2">
    <location>
        <begin position="155"/>
        <end position="179"/>
    </location>
</feature>
<feature type="transmembrane region" description="Helical" evidence="2">
    <location>
        <begin position="12"/>
        <end position="34"/>
    </location>
</feature>
<gene>
    <name evidence="3" type="ORF">DFR75_11385</name>
</gene>
<sequence>MTRVGRSRSGAVKLLLGVAAIAFLVGGAATLVGLGGMTSDPDAVPTCDGKIMSVGDRCEITRRGSTVDSYTYQEKIERQHANKDSAGTTLTIGLTVIGASLLTGALVEIRSRRSAPRRTSSAPAGSATPSPEVPSQPTETAAPTRAGVVHATRTVVITGVAAGLCVVAAVVVGVVVVLADRADSSEPSPSQAAATSSSAAYSRHIEALMAGMPATLRAGIEHCEPSPVRQRHVLRAGYLPFDEEQPTGCGIGRPRWIGGHLPGRERERHFLLQDDALPGHRVPR</sequence>
<reference evidence="3 4" key="1">
    <citation type="submission" date="2019-03" db="EMBL/GenBank/DDBJ databases">
        <title>Genomic Encyclopedia of Type Strains, Phase IV (KMG-IV): sequencing the most valuable type-strain genomes for metagenomic binning, comparative biology and taxonomic classification.</title>
        <authorList>
            <person name="Goeker M."/>
        </authorList>
    </citation>
    <scope>NUCLEOTIDE SEQUENCE [LARGE SCALE GENOMIC DNA]</scope>
    <source>
        <strain evidence="3 4">DSM 44496</strain>
    </source>
</reference>
<evidence type="ECO:0000256" key="1">
    <source>
        <dbReference type="SAM" id="MobiDB-lite"/>
    </source>
</evidence>
<protein>
    <submittedName>
        <fullName evidence="3">Uncharacterized protein</fullName>
    </submittedName>
</protein>
<feature type="region of interest" description="Disordered" evidence="1">
    <location>
        <begin position="112"/>
        <end position="145"/>
    </location>
</feature>
<evidence type="ECO:0000256" key="2">
    <source>
        <dbReference type="SAM" id="Phobius"/>
    </source>
</evidence>
<feature type="transmembrane region" description="Helical" evidence="2">
    <location>
        <begin position="90"/>
        <end position="109"/>
    </location>
</feature>
<keyword evidence="2" id="KW-0472">Membrane</keyword>
<keyword evidence="4" id="KW-1185">Reference proteome</keyword>
<name>A0A4R6P322_NOCIG</name>
<evidence type="ECO:0000313" key="4">
    <source>
        <dbReference type="Proteomes" id="UP000295087"/>
    </source>
</evidence>
<dbReference type="EMBL" id="SNXK01000013">
    <property type="protein sequence ID" value="TDP29416.1"/>
    <property type="molecule type" value="Genomic_DNA"/>
</dbReference>
<accession>A0A4R6P322</accession>
<feature type="compositionally biased region" description="Low complexity" evidence="1">
    <location>
        <begin position="117"/>
        <end position="130"/>
    </location>
</feature>
<dbReference type="Proteomes" id="UP000295087">
    <property type="component" value="Unassembled WGS sequence"/>
</dbReference>
<organism evidence="3 4">
    <name type="scientific">Nocardia ignorata</name>
    <dbReference type="NCBI Taxonomy" id="145285"/>
    <lineage>
        <taxon>Bacteria</taxon>
        <taxon>Bacillati</taxon>
        <taxon>Actinomycetota</taxon>
        <taxon>Actinomycetes</taxon>
        <taxon>Mycobacteriales</taxon>
        <taxon>Nocardiaceae</taxon>
        <taxon>Nocardia</taxon>
    </lineage>
</organism>
<evidence type="ECO:0000313" key="3">
    <source>
        <dbReference type="EMBL" id="TDP29416.1"/>
    </source>
</evidence>
<dbReference type="AlphaFoldDB" id="A0A4R6P322"/>